<evidence type="ECO:0000256" key="2">
    <source>
        <dbReference type="ARBA" id="ARBA00022801"/>
    </source>
</evidence>
<dbReference type="InterPro" id="IPR012337">
    <property type="entry name" value="RNaseH-like_sf"/>
</dbReference>
<dbReference type="SMART" id="SM00479">
    <property type="entry name" value="EXOIII"/>
    <property type="match status" value="1"/>
</dbReference>
<dbReference type="Pfam" id="PF00929">
    <property type="entry name" value="RNase_T"/>
    <property type="match status" value="1"/>
</dbReference>
<dbReference type="GO" id="GO:0008408">
    <property type="term" value="F:3'-5' exonuclease activity"/>
    <property type="evidence" value="ECO:0007669"/>
    <property type="project" value="TreeGrafter"/>
</dbReference>
<evidence type="ECO:0000313" key="6">
    <source>
        <dbReference type="Proteomes" id="UP000228906"/>
    </source>
</evidence>
<dbReference type="EMBL" id="PFAV01000027">
    <property type="protein sequence ID" value="PIR91587.1"/>
    <property type="molecule type" value="Genomic_DNA"/>
</dbReference>
<feature type="domain" description="Exonuclease" evidence="4">
    <location>
        <begin position="20"/>
        <end position="210"/>
    </location>
</feature>
<evidence type="ECO:0000259" key="4">
    <source>
        <dbReference type="SMART" id="SM00479"/>
    </source>
</evidence>
<keyword evidence="2" id="KW-0378">Hydrolase</keyword>
<name>A0A2H0UXQ4_9BACT</name>
<dbReference type="PANTHER" id="PTHR30231:SF4">
    <property type="entry name" value="PROTEIN NEN2"/>
    <property type="match status" value="1"/>
</dbReference>
<dbReference type="InterPro" id="IPR013520">
    <property type="entry name" value="Ribonucl_H"/>
</dbReference>
<dbReference type="Proteomes" id="UP000228906">
    <property type="component" value="Unassembled WGS sequence"/>
</dbReference>
<gene>
    <name evidence="5" type="ORF">COU03_01520</name>
</gene>
<dbReference type="InterPro" id="IPR036397">
    <property type="entry name" value="RNaseH_sf"/>
</dbReference>
<dbReference type="CDD" id="cd06127">
    <property type="entry name" value="DEDDh"/>
    <property type="match status" value="1"/>
</dbReference>
<keyword evidence="3 5" id="KW-0269">Exonuclease</keyword>
<comment type="caution">
    <text evidence="5">The sequence shown here is derived from an EMBL/GenBank/DDBJ whole genome shotgun (WGS) entry which is preliminary data.</text>
</comment>
<evidence type="ECO:0000313" key="5">
    <source>
        <dbReference type="EMBL" id="PIR91587.1"/>
    </source>
</evidence>
<dbReference type="PANTHER" id="PTHR30231">
    <property type="entry name" value="DNA POLYMERASE III SUBUNIT EPSILON"/>
    <property type="match status" value="1"/>
</dbReference>
<dbReference type="AlphaFoldDB" id="A0A2H0UXQ4"/>
<organism evidence="5 6">
    <name type="scientific">bacterium (Candidatus Gribaldobacteria) CG10_big_fil_rev_8_21_14_0_10_41_12</name>
    <dbReference type="NCBI Taxonomy" id="2014277"/>
    <lineage>
        <taxon>Bacteria</taxon>
        <taxon>Candidatus Gribaldobacteria</taxon>
    </lineage>
</organism>
<dbReference type="SUPFAM" id="SSF53098">
    <property type="entry name" value="Ribonuclease H-like"/>
    <property type="match status" value="1"/>
</dbReference>
<accession>A0A2H0UXQ4</accession>
<sequence>MKTHQGDLFAETIESGNFGTYLFFDTETTGLPANWQAPMSDLENWPRLVQIAWVLYENGAKVSQSDFIIKPEGFAIPVASSSIHGITTEIAEKEGVLLQLVLNQFQGLVMRADFLVAHNISFDEKIVGAEFLRKNMPNGLVAKKTICTKEISTNFCAIPSVHGRSGYKWPKLSELHLKLFGAEFIDFHNALADVTATAKCFWEMKKRGIM</sequence>
<proteinExistence type="predicted"/>
<dbReference type="Gene3D" id="3.30.420.10">
    <property type="entry name" value="Ribonuclease H-like superfamily/Ribonuclease H"/>
    <property type="match status" value="1"/>
</dbReference>
<keyword evidence="1" id="KW-0540">Nuclease</keyword>
<protein>
    <submittedName>
        <fullName evidence="5">3'-5' exonuclease</fullName>
    </submittedName>
</protein>
<reference evidence="6" key="1">
    <citation type="submission" date="2017-09" db="EMBL/GenBank/DDBJ databases">
        <title>Depth-based differentiation of microbial function through sediment-hosted aquifers and enrichment of novel symbionts in the deep terrestrial subsurface.</title>
        <authorList>
            <person name="Probst A.J."/>
            <person name="Ladd B."/>
            <person name="Jarett J.K."/>
            <person name="Geller-Mcgrath D.E."/>
            <person name="Sieber C.M.K."/>
            <person name="Emerson J.B."/>
            <person name="Anantharaman K."/>
            <person name="Thomas B.C."/>
            <person name="Malmstrom R."/>
            <person name="Stieglmeier M."/>
            <person name="Klingl A."/>
            <person name="Woyke T."/>
            <person name="Ryan C.M."/>
            <person name="Banfield J.F."/>
        </authorList>
    </citation>
    <scope>NUCLEOTIDE SEQUENCE [LARGE SCALE GENOMIC DNA]</scope>
</reference>
<evidence type="ECO:0000256" key="3">
    <source>
        <dbReference type="ARBA" id="ARBA00022839"/>
    </source>
</evidence>
<dbReference type="GO" id="GO:0003676">
    <property type="term" value="F:nucleic acid binding"/>
    <property type="evidence" value="ECO:0007669"/>
    <property type="project" value="InterPro"/>
</dbReference>
<evidence type="ECO:0000256" key="1">
    <source>
        <dbReference type="ARBA" id="ARBA00022722"/>
    </source>
</evidence>